<reference evidence="2" key="1">
    <citation type="submission" date="2022-07" db="EMBL/GenBank/DDBJ databases">
        <title>Phylogenomic reconstructions and comparative analyses of Kickxellomycotina fungi.</title>
        <authorList>
            <person name="Reynolds N.K."/>
            <person name="Stajich J.E."/>
            <person name="Barry K."/>
            <person name="Grigoriev I.V."/>
            <person name="Crous P."/>
            <person name="Smith M.E."/>
        </authorList>
    </citation>
    <scope>NUCLEOTIDE SEQUENCE</scope>
    <source>
        <strain evidence="2">CBS 109367</strain>
    </source>
</reference>
<evidence type="ECO:0000259" key="1">
    <source>
        <dbReference type="PROSITE" id="PS50904"/>
    </source>
</evidence>
<dbReference type="PROSITE" id="PS50904">
    <property type="entry name" value="PRELI_MSF1"/>
    <property type="match status" value="1"/>
</dbReference>
<sequence>MRLFEAAHVFKHDWETVSLANWRKYPNEQTPHVRHVEILNQDVDPATGVLRTERLIMVRQNVPLLVRKIFGGDTSYVLEYSEVDPQKRTLVMQSQNMTYSNLLSVGEYITYTPDPENPKHTLFTQSAQLKASGALCRFANKIEDICWNRFQDNAHIGKLGLEQVVTKILAERQALMMSMTQTASG</sequence>
<organism evidence="2 3">
    <name type="scientific">Coemansia spiralis</name>
    <dbReference type="NCBI Taxonomy" id="417178"/>
    <lineage>
        <taxon>Eukaryota</taxon>
        <taxon>Fungi</taxon>
        <taxon>Fungi incertae sedis</taxon>
        <taxon>Zoopagomycota</taxon>
        <taxon>Kickxellomycotina</taxon>
        <taxon>Kickxellomycetes</taxon>
        <taxon>Kickxellales</taxon>
        <taxon>Kickxellaceae</taxon>
        <taxon>Coemansia</taxon>
    </lineage>
</organism>
<evidence type="ECO:0000313" key="2">
    <source>
        <dbReference type="EMBL" id="KAJ2684839.1"/>
    </source>
</evidence>
<dbReference type="GO" id="GO:0005758">
    <property type="term" value="C:mitochondrial intermembrane space"/>
    <property type="evidence" value="ECO:0007669"/>
    <property type="project" value="InterPro"/>
</dbReference>
<dbReference type="OrthoDB" id="407630at2759"/>
<dbReference type="Proteomes" id="UP001151516">
    <property type="component" value="Unassembled WGS sequence"/>
</dbReference>
<evidence type="ECO:0000313" key="3">
    <source>
        <dbReference type="Proteomes" id="UP001151516"/>
    </source>
</evidence>
<dbReference type="InterPro" id="IPR006797">
    <property type="entry name" value="PRELI/MSF1_dom"/>
</dbReference>
<comment type="caution">
    <text evidence="2">The sequence shown here is derived from an EMBL/GenBank/DDBJ whole genome shotgun (WGS) entry which is preliminary data.</text>
</comment>
<name>A0A9W8GFN0_9FUNG</name>
<proteinExistence type="predicted"/>
<gene>
    <name evidence="2" type="primary">UPS2</name>
    <name evidence="2" type="ORF">IWW39_004673</name>
</gene>
<accession>A0A9W8GFN0</accession>
<dbReference type="AlphaFoldDB" id="A0A9W8GFN0"/>
<keyword evidence="3" id="KW-1185">Reference proteome</keyword>
<dbReference type="PANTHER" id="PTHR11158">
    <property type="entry name" value="MSF1/PX19 RELATED"/>
    <property type="match status" value="1"/>
</dbReference>
<protein>
    <submittedName>
        <fullName evidence="2">Phospholipid metabolism protein</fullName>
    </submittedName>
</protein>
<dbReference type="InterPro" id="IPR037365">
    <property type="entry name" value="Slowmo/Ups"/>
</dbReference>
<dbReference type="Pfam" id="PF04707">
    <property type="entry name" value="PRELI"/>
    <property type="match status" value="1"/>
</dbReference>
<dbReference type="EMBL" id="JANBTX010000185">
    <property type="protein sequence ID" value="KAJ2684839.1"/>
    <property type="molecule type" value="Genomic_DNA"/>
</dbReference>
<feature type="domain" description="PRELI/MSF1" evidence="1">
    <location>
        <begin position="1"/>
        <end position="173"/>
    </location>
</feature>